<comment type="subunit">
    <text evidence="5">Component of the GINS complex.</text>
</comment>
<dbReference type="GO" id="GO:1902983">
    <property type="term" value="P:DNA strand elongation involved in mitotic DNA replication"/>
    <property type="evidence" value="ECO:0007669"/>
    <property type="project" value="TreeGrafter"/>
</dbReference>
<dbReference type="AlphaFoldDB" id="A0A177BDX5"/>
<sequence>MYCEKSFTLSKELKNQHYLEKHKIYNYNAKLVKEILQEMHQLFSDNQKDVNISQTSQDVSVFSAVSLRHSALDHNRRTLIIYVLERLKRIKHVRWKYGSLLPSKYKSILTEKELKFHKDYNLALSECMESFGSGGIDLNQDMQAPSSLFVEVVCLKNYGTFQSSFGEVNLTENSKVNANIHLSDIRLSNTS</sequence>
<protein>
    <recommendedName>
        <fullName evidence="5">DNA replication complex GINS protein PSF1</fullName>
    </recommendedName>
</protein>
<evidence type="ECO:0000259" key="6">
    <source>
        <dbReference type="Pfam" id="PF05916"/>
    </source>
</evidence>
<evidence type="ECO:0000256" key="5">
    <source>
        <dbReference type="RuleBase" id="RU368085"/>
    </source>
</evidence>
<dbReference type="GO" id="GO:0000811">
    <property type="term" value="C:GINS complex"/>
    <property type="evidence" value="ECO:0007669"/>
    <property type="project" value="UniProtKB-UniRule"/>
</dbReference>
<dbReference type="SUPFAM" id="SSF158573">
    <property type="entry name" value="GINS helical bundle-like"/>
    <property type="match status" value="1"/>
</dbReference>
<dbReference type="EMBL" id="LWCA01000015">
    <property type="protein sequence ID" value="OAF71913.1"/>
    <property type="molecule type" value="Genomic_DNA"/>
</dbReference>
<dbReference type="Proteomes" id="UP000078046">
    <property type="component" value="Unassembled WGS sequence"/>
</dbReference>
<gene>
    <name evidence="7" type="ORF">A3Q56_00312</name>
</gene>
<comment type="function">
    <text evidence="5">Required for correct functioning of the GINS complex, a complex that plays an essential role in the initiation of DNA replication, and progression of DNA replication forks. GINS complex seems to bind preferentially to single-stranded DNA.</text>
</comment>
<comment type="caution">
    <text evidence="7">The sequence shown here is derived from an EMBL/GenBank/DDBJ whole genome shotgun (WGS) entry which is preliminary data.</text>
</comment>
<dbReference type="InterPro" id="IPR021151">
    <property type="entry name" value="GINS_A"/>
</dbReference>
<dbReference type="Pfam" id="PF05916">
    <property type="entry name" value="Sld5"/>
    <property type="match status" value="1"/>
</dbReference>
<evidence type="ECO:0000256" key="3">
    <source>
        <dbReference type="ARBA" id="ARBA00022705"/>
    </source>
</evidence>
<keyword evidence="3 5" id="KW-0235">DNA replication</keyword>
<keyword evidence="8" id="KW-1185">Reference proteome</keyword>
<evidence type="ECO:0000256" key="4">
    <source>
        <dbReference type="ARBA" id="ARBA00023242"/>
    </source>
</evidence>
<name>A0A177BDX5_9BILA</name>
<dbReference type="InterPro" id="IPR036224">
    <property type="entry name" value="GINS_bundle-like_dom_sf"/>
</dbReference>
<organism evidence="7 8">
    <name type="scientific">Intoshia linei</name>
    <dbReference type="NCBI Taxonomy" id="1819745"/>
    <lineage>
        <taxon>Eukaryota</taxon>
        <taxon>Metazoa</taxon>
        <taxon>Spiralia</taxon>
        <taxon>Lophotrochozoa</taxon>
        <taxon>Mesozoa</taxon>
        <taxon>Orthonectida</taxon>
        <taxon>Rhopaluridae</taxon>
        <taxon>Intoshia</taxon>
    </lineage>
</organism>
<evidence type="ECO:0000313" key="8">
    <source>
        <dbReference type="Proteomes" id="UP000078046"/>
    </source>
</evidence>
<dbReference type="PANTHER" id="PTHR12914:SF2">
    <property type="entry name" value="DNA REPLICATION COMPLEX GINS PROTEIN PSF1"/>
    <property type="match status" value="1"/>
</dbReference>
<dbReference type="Gene3D" id="1.20.58.1030">
    <property type="match status" value="1"/>
</dbReference>
<keyword evidence="4 5" id="KW-0539">Nucleus</keyword>
<comment type="similarity">
    <text evidence="2 5">Belongs to the GINS1/PSF1 family.</text>
</comment>
<dbReference type="InterPro" id="IPR005339">
    <property type="entry name" value="GINS_Psf1"/>
</dbReference>
<reference evidence="7 8" key="1">
    <citation type="submission" date="2016-04" db="EMBL/GenBank/DDBJ databases">
        <title>The genome of Intoshia linei affirms orthonectids as highly simplified spiralians.</title>
        <authorList>
            <person name="Mikhailov K.V."/>
            <person name="Slusarev G.S."/>
            <person name="Nikitin M.A."/>
            <person name="Logacheva M.D."/>
            <person name="Penin A."/>
            <person name="Aleoshin V."/>
            <person name="Panchin Y.V."/>
        </authorList>
    </citation>
    <scope>NUCLEOTIDE SEQUENCE [LARGE SCALE GENOMIC DNA]</scope>
    <source>
        <strain evidence="7">Intl2013</strain>
        <tissue evidence="7">Whole animal</tissue>
    </source>
</reference>
<feature type="domain" description="GINS subunit" evidence="6">
    <location>
        <begin position="53"/>
        <end position="130"/>
    </location>
</feature>
<dbReference type="PANTHER" id="PTHR12914">
    <property type="entry name" value="PARTNER OF SLD5"/>
    <property type="match status" value="1"/>
</dbReference>
<proteinExistence type="inferred from homology"/>
<dbReference type="OrthoDB" id="10252587at2759"/>
<evidence type="ECO:0000256" key="2">
    <source>
        <dbReference type="ARBA" id="ARBA00006677"/>
    </source>
</evidence>
<evidence type="ECO:0000313" key="7">
    <source>
        <dbReference type="EMBL" id="OAF71913.1"/>
    </source>
</evidence>
<evidence type="ECO:0000256" key="1">
    <source>
        <dbReference type="ARBA" id="ARBA00004123"/>
    </source>
</evidence>
<dbReference type="CDD" id="cd11710">
    <property type="entry name" value="GINS_A_psf1"/>
    <property type="match status" value="1"/>
</dbReference>
<comment type="subcellular location">
    <subcellularLocation>
        <location evidence="1 5">Nucleus</location>
    </subcellularLocation>
</comment>
<accession>A0A177BDX5</accession>